<dbReference type="Proteomes" id="UP001215280">
    <property type="component" value="Unassembled WGS sequence"/>
</dbReference>
<proteinExistence type="predicted"/>
<feature type="region of interest" description="Disordered" evidence="1">
    <location>
        <begin position="182"/>
        <end position="220"/>
    </location>
</feature>
<feature type="compositionally biased region" description="Basic residues" evidence="1">
    <location>
        <begin position="201"/>
        <end position="212"/>
    </location>
</feature>
<comment type="caution">
    <text evidence="2">The sequence shown here is derived from an EMBL/GenBank/DDBJ whole genome shotgun (WGS) entry which is preliminary data.</text>
</comment>
<feature type="region of interest" description="Disordered" evidence="1">
    <location>
        <begin position="240"/>
        <end position="288"/>
    </location>
</feature>
<name>A0AAD7JGA1_9AGAR</name>
<dbReference type="AlphaFoldDB" id="A0AAD7JGA1"/>
<gene>
    <name evidence="2" type="ORF">DFH07DRAFT_770579</name>
</gene>
<keyword evidence="3" id="KW-1185">Reference proteome</keyword>
<organism evidence="2 3">
    <name type="scientific">Mycena maculata</name>
    <dbReference type="NCBI Taxonomy" id="230809"/>
    <lineage>
        <taxon>Eukaryota</taxon>
        <taxon>Fungi</taxon>
        <taxon>Dikarya</taxon>
        <taxon>Basidiomycota</taxon>
        <taxon>Agaricomycotina</taxon>
        <taxon>Agaricomycetes</taxon>
        <taxon>Agaricomycetidae</taxon>
        <taxon>Agaricales</taxon>
        <taxon>Marasmiineae</taxon>
        <taxon>Mycenaceae</taxon>
        <taxon>Mycena</taxon>
    </lineage>
</organism>
<protein>
    <submittedName>
        <fullName evidence="2">Uncharacterized protein</fullName>
    </submittedName>
</protein>
<evidence type="ECO:0000313" key="3">
    <source>
        <dbReference type="Proteomes" id="UP001215280"/>
    </source>
</evidence>
<reference evidence="2" key="1">
    <citation type="submission" date="2023-03" db="EMBL/GenBank/DDBJ databases">
        <title>Massive genome expansion in bonnet fungi (Mycena s.s.) driven by repeated elements and novel gene families across ecological guilds.</title>
        <authorList>
            <consortium name="Lawrence Berkeley National Laboratory"/>
            <person name="Harder C.B."/>
            <person name="Miyauchi S."/>
            <person name="Viragh M."/>
            <person name="Kuo A."/>
            <person name="Thoen E."/>
            <person name="Andreopoulos B."/>
            <person name="Lu D."/>
            <person name="Skrede I."/>
            <person name="Drula E."/>
            <person name="Henrissat B."/>
            <person name="Morin E."/>
            <person name="Kohler A."/>
            <person name="Barry K."/>
            <person name="LaButti K."/>
            <person name="Morin E."/>
            <person name="Salamov A."/>
            <person name="Lipzen A."/>
            <person name="Mereny Z."/>
            <person name="Hegedus B."/>
            <person name="Baldrian P."/>
            <person name="Stursova M."/>
            <person name="Weitz H."/>
            <person name="Taylor A."/>
            <person name="Grigoriev I.V."/>
            <person name="Nagy L.G."/>
            <person name="Martin F."/>
            <person name="Kauserud H."/>
        </authorList>
    </citation>
    <scope>NUCLEOTIDE SEQUENCE</scope>
    <source>
        <strain evidence="2">CBHHK188m</strain>
    </source>
</reference>
<evidence type="ECO:0000313" key="2">
    <source>
        <dbReference type="EMBL" id="KAJ7764174.1"/>
    </source>
</evidence>
<accession>A0AAD7JGA1</accession>
<sequence length="288" mass="30677">MSPIFDTPALLACEQYHDKVLAWLDRNGAHPGNDAPPGYLTEYAARVKKAPLPSDFKATEAQWREYVANRGNTSAQMPISAAMGVNMMKDTFGDLPTIIRTLGEVIISAKKGDMDRVPSAPRPVYPAAPRGFPVYGVPRVPRGIRHARGRFPAYGISAGARPIMGKPNRAGGGLVGHIGGGIGANGFKRGPKKDRRDDNKKKHGRRGKRGGRGKNAAAGASVATISANVAAMNIDDSSTLVGPAESQRDFTPLPDVFLEFTNDAEMADEPTAPAWDDNDSDSGMRTGV</sequence>
<evidence type="ECO:0000256" key="1">
    <source>
        <dbReference type="SAM" id="MobiDB-lite"/>
    </source>
</evidence>
<dbReference type="EMBL" id="JARJLG010000038">
    <property type="protein sequence ID" value="KAJ7764174.1"/>
    <property type="molecule type" value="Genomic_DNA"/>
</dbReference>